<comment type="similarity">
    <text evidence="3 10">Belongs to the SRP68 family.</text>
</comment>
<feature type="compositionally biased region" description="Basic and acidic residues" evidence="11">
    <location>
        <begin position="628"/>
        <end position="639"/>
    </location>
</feature>
<keyword evidence="4 10" id="KW-0963">Cytoplasm</keyword>
<dbReference type="EMBL" id="KN847567">
    <property type="protein sequence ID" value="KIW00087.1"/>
    <property type="molecule type" value="Genomic_DNA"/>
</dbReference>
<evidence type="ECO:0000313" key="13">
    <source>
        <dbReference type="Proteomes" id="UP000053259"/>
    </source>
</evidence>
<dbReference type="PIRSF" id="PIRSF038995">
    <property type="entry name" value="SRP68"/>
    <property type="match status" value="1"/>
</dbReference>
<sequence length="649" mass="72531">MLRSLKSARDTKETFESRMNITKFVVSHRENALLIGDYKTYQHQLTKQLASLRKKLGRATPKNGKYTKKPAVTAEDIGRNHEFVYLLLLSAERAYAHAMSMKSGGTEDGTGLSSATRLHIASRINKAANHARQLAALLSIQELSTATETDILEAKAYAYAFAGAKDLEKHGADSRSSDIEVQREKWASCLESFSASRVIYVALFKSTKEDVLKEYVASTIDPSIRFAAYQSHIPRTVTPVTVSRKYFPKDEKELMQILQKLDPTAFSDQKAAEIDGGAEVPNRIKWRSRTANIVDTSIGQALAAVKIETGRLQAILRSDDVKDKYTIYDPVLIAAQDAVDATRHAIDDHEKERVSESDPRMQELRIINLAVNYELIGWRVGRNRELIGSDDGMKLSNTPIKRQNRLRKDGKIWAEKSEGKGRKLVRLRERIVLYNAILQSLDSVKDVPGAMGDPAFVGELEGKKAYFQALKCLNLSFSHTLVSPPAHKHALALIIRAEQFSSQAKESLLGLAPSDEASPLRLEISKSRLTKLHNLIKSYHLQTRALVELQDHLNNSPMAARNIVVSAEPRMESPDDYTGKGDVGLVKLVEWPPKLKPIPLKPLFFDTAWNYVEYPGKAPAATAITKEDIDEAKKEEKPSSKGWFGFGRR</sequence>
<dbReference type="GO" id="GO:0030942">
    <property type="term" value="F:endoplasmic reticulum signal peptide binding"/>
    <property type="evidence" value="ECO:0007669"/>
    <property type="project" value="InterPro"/>
</dbReference>
<dbReference type="InterPro" id="IPR034652">
    <property type="entry name" value="SRP68-RBD"/>
</dbReference>
<dbReference type="InterPro" id="IPR038253">
    <property type="entry name" value="SRP68_N_sf"/>
</dbReference>
<dbReference type="Pfam" id="PF16969">
    <property type="entry name" value="SRP68"/>
    <property type="match status" value="1"/>
</dbReference>
<dbReference type="AlphaFoldDB" id="A0A0D1YH07"/>
<keyword evidence="13" id="KW-1185">Reference proteome</keyword>
<evidence type="ECO:0000256" key="5">
    <source>
        <dbReference type="ARBA" id="ARBA00022884"/>
    </source>
</evidence>
<dbReference type="HOGENOM" id="CLU_018649_2_0_1"/>
<comment type="subcellular location">
    <subcellularLocation>
        <location evidence="1 10">Cytoplasm</location>
    </subcellularLocation>
    <subcellularLocation>
        <location evidence="2">Nucleus</location>
        <location evidence="2">Nucleolus</location>
    </subcellularLocation>
</comment>
<dbReference type="CDD" id="cd15481">
    <property type="entry name" value="SRP68-RBD"/>
    <property type="match status" value="1"/>
</dbReference>
<reference evidence="12 13" key="1">
    <citation type="submission" date="2015-01" db="EMBL/GenBank/DDBJ databases">
        <title>The Genome Sequence of Ochroconis gallopava CBS43764.</title>
        <authorList>
            <consortium name="The Broad Institute Genomics Platform"/>
            <person name="Cuomo C."/>
            <person name="de Hoog S."/>
            <person name="Gorbushina A."/>
            <person name="Stielow B."/>
            <person name="Teixiera M."/>
            <person name="Abouelleil A."/>
            <person name="Chapman S.B."/>
            <person name="Priest M."/>
            <person name="Young S.K."/>
            <person name="Wortman J."/>
            <person name="Nusbaum C."/>
            <person name="Birren B."/>
        </authorList>
    </citation>
    <scope>NUCLEOTIDE SEQUENCE [LARGE SCALE GENOMIC DNA]</scope>
    <source>
        <strain evidence="12 13">CBS 43764</strain>
    </source>
</reference>
<evidence type="ECO:0000256" key="11">
    <source>
        <dbReference type="SAM" id="MobiDB-lite"/>
    </source>
</evidence>
<evidence type="ECO:0000256" key="4">
    <source>
        <dbReference type="ARBA" id="ARBA00022490"/>
    </source>
</evidence>
<dbReference type="Gene3D" id="1.10.3450.40">
    <property type="entry name" value="Signal recognition particle, SRP68 subunit, RNA-binding domain"/>
    <property type="match status" value="1"/>
</dbReference>
<proteinExistence type="inferred from homology"/>
<dbReference type="GO" id="GO:0005047">
    <property type="term" value="F:signal recognition particle binding"/>
    <property type="evidence" value="ECO:0007669"/>
    <property type="project" value="InterPro"/>
</dbReference>
<dbReference type="GO" id="GO:0006614">
    <property type="term" value="P:SRP-dependent cotranslational protein targeting to membrane"/>
    <property type="evidence" value="ECO:0007669"/>
    <property type="project" value="InterPro"/>
</dbReference>
<name>A0A0D1YH07_9PEZI</name>
<dbReference type="GO" id="GO:0005730">
    <property type="term" value="C:nucleolus"/>
    <property type="evidence" value="ECO:0007669"/>
    <property type="project" value="UniProtKB-SubCell"/>
</dbReference>
<keyword evidence="7" id="KW-0539">Nucleus</keyword>
<dbReference type="FunCoup" id="A0A0D1YH07">
    <property type="interactions" value="925"/>
</dbReference>
<keyword evidence="6 10" id="KW-0733">Signal recognition particle</keyword>
<evidence type="ECO:0000256" key="9">
    <source>
        <dbReference type="ARBA" id="ARBA00029498"/>
    </source>
</evidence>
<evidence type="ECO:0000256" key="1">
    <source>
        <dbReference type="ARBA" id="ARBA00004496"/>
    </source>
</evidence>
<dbReference type="VEuPathDB" id="FungiDB:PV09_08273"/>
<keyword evidence="8 10" id="KW-0687">Ribonucleoprotein</keyword>
<comment type="function">
    <text evidence="10">Component of the signal recognition particle (SRP) complex, a ribonucleoprotein complex that mediates the cotranslational targeting of secretory and membrane proteins to the endoplasmic reticulum (ER). The SRP complex interacts with the signal sequence in nascent secretory and membrane proteins and directs them to the membrane of the ER.</text>
</comment>
<dbReference type="OrthoDB" id="10255118at2759"/>
<keyword evidence="5 10" id="KW-0694">RNA-binding</keyword>
<dbReference type="PANTHER" id="PTHR12860">
    <property type="entry name" value="SIGNAL RECOGNITION PARTICLE 68 KDA PROTEIN"/>
    <property type="match status" value="1"/>
</dbReference>
<dbReference type="GO" id="GO:0005786">
    <property type="term" value="C:signal recognition particle, endoplasmic reticulum targeting"/>
    <property type="evidence" value="ECO:0007669"/>
    <property type="project" value="UniProtKB-KW"/>
</dbReference>
<accession>A0A0D1YH07</accession>
<protein>
    <recommendedName>
        <fullName evidence="9 10">Signal recognition particle subunit SRP68</fullName>
        <shortName evidence="10">SRP68</shortName>
    </recommendedName>
</protein>
<evidence type="ECO:0000256" key="10">
    <source>
        <dbReference type="PIRNR" id="PIRNR038995"/>
    </source>
</evidence>
<evidence type="ECO:0000256" key="8">
    <source>
        <dbReference type="ARBA" id="ARBA00023274"/>
    </source>
</evidence>
<dbReference type="GO" id="GO:0008312">
    <property type="term" value="F:7S RNA binding"/>
    <property type="evidence" value="ECO:0007669"/>
    <property type="project" value="InterPro"/>
</dbReference>
<dbReference type="InParanoid" id="A0A0D1YH07"/>
<dbReference type="InterPro" id="IPR026258">
    <property type="entry name" value="SRP68"/>
</dbReference>
<gene>
    <name evidence="12" type="ORF">PV09_08273</name>
</gene>
<evidence type="ECO:0000256" key="7">
    <source>
        <dbReference type="ARBA" id="ARBA00023242"/>
    </source>
</evidence>
<dbReference type="GeneID" id="27316246"/>
<feature type="region of interest" description="Disordered" evidence="11">
    <location>
        <begin position="628"/>
        <end position="649"/>
    </location>
</feature>
<dbReference type="Proteomes" id="UP000053259">
    <property type="component" value="Unassembled WGS sequence"/>
</dbReference>
<evidence type="ECO:0000256" key="6">
    <source>
        <dbReference type="ARBA" id="ARBA00023135"/>
    </source>
</evidence>
<evidence type="ECO:0000313" key="12">
    <source>
        <dbReference type="EMBL" id="KIW00087.1"/>
    </source>
</evidence>
<dbReference type="RefSeq" id="XP_016209956.1">
    <property type="nucleotide sequence ID" value="XM_016362139.1"/>
</dbReference>
<evidence type="ECO:0000256" key="3">
    <source>
        <dbReference type="ARBA" id="ARBA00009352"/>
    </source>
</evidence>
<organism evidence="12 13">
    <name type="scientific">Verruconis gallopava</name>
    <dbReference type="NCBI Taxonomy" id="253628"/>
    <lineage>
        <taxon>Eukaryota</taxon>
        <taxon>Fungi</taxon>
        <taxon>Dikarya</taxon>
        <taxon>Ascomycota</taxon>
        <taxon>Pezizomycotina</taxon>
        <taxon>Dothideomycetes</taxon>
        <taxon>Pleosporomycetidae</taxon>
        <taxon>Venturiales</taxon>
        <taxon>Sympoventuriaceae</taxon>
        <taxon>Verruconis</taxon>
    </lineage>
</organism>
<dbReference type="PANTHER" id="PTHR12860:SF0">
    <property type="entry name" value="SIGNAL RECOGNITION PARTICLE SUBUNIT SRP68"/>
    <property type="match status" value="1"/>
</dbReference>
<dbReference type="STRING" id="253628.A0A0D1YH07"/>
<evidence type="ECO:0000256" key="2">
    <source>
        <dbReference type="ARBA" id="ARBA00004604"/>
    </source>
</evidence>